<keyword evidence="4" id="KW-1185">Reference proteome</keyword>
<gene>
    <name evidence="3" type="ORF">EURHEDRAFT_375068</name>
</gene>
<evidence type="ECO:0000256" key="1">
    <source>
        <dbReference type="SAM" id="MobiDB-lite"/>
    </source>
</evidence>
<feature type="region of interest" description="Disordered" evidence="1">
    <location>
        <begin position="342"/>
        <end position="367"/>
    </location>
</feature>
<evidence type="ECO:0000313" key="3">
    <source>
        <dbReference type="EMBL" id="EYE98111.1"/>
    </source>
</evidence>
<name>A0A017SMV0_ASPRC</name>
<accession>A0A017SMV0</accession>
<dbReference type="Proteomes" id="UP000019804">
    <property type="component" value="Unassembled WGS sequence"/>
</dbReference>
<reference evidence="4" key="1">
    <citation type="journal article" date="2014" name="Nat. Commun.">
        <title>Genomic adaptations of the halophilic Dead Sea filamentous fungus Eurotium rubrum.</title>
        <authorList>
            <person name="Kis-Papo T."/>
            <person name="Weig A.R."/>
            <person name="Riley R."/>
            <person name="Persoh D."/>
            <person name="Salamov A."/>
            <person name="Sun H."/>
            <person name="Lipzen A."/>
            <person name="Wasser S.P."/>
            <person name="Rambold G."/>
            <person name="Grigoriev I.V."/>
            <person name="Nevo E."/>
        </authorList>
    </citation>
    <scope>NUCLEOTIDE SEQUENCE [LARGE SCALE GENOMIC DNA]</scope>
    <source>
        <strain evidence="4">CBS 135680</strain>
    </source>
</reference>
<evidence type="ECO:0000313" key="4">
    <source>
        <dbReference type="Proteomes" id="UP000019804"/>
    </source>
</evidence>
<keyword evidence="2" id="KW-0472">Membrane</keyword>
<dbReference type="EMBL" id="KK088414">
    <property type="protein sequence ID" value="EYE98111.1"/>
    <property type="molecule type" value="Genomic_DNA"/>
</dbReference>
<keyword evidence="2" id="KW-1133">Transmembrane helix</keyword>
<organism evidence="3 4">
    <name type="scientific">Aspergillus ruber (strain CBS 135680)</name>
    <dbReference type="NCBI Taxonomy" id="1388766"/>
    <lineage>
        <taxon>Eukaryota</taxon>
        <taxon>Fungi</taxon>
        <taxon>Dikarya</taxon>
        <taxon>Ascomycota</taxon>
        <taxon>Pezizomycotina</taxon>
        <taxon>Eurotiomycetes</taxon>
        <taxon>Eurotiomycetidae</taxon>
        <taxon>Eurotiales</taxon>
        <taxon>Aspergillaceae</taxon>
        <taxon>Aspergillus</taxon>
        <taxon>Aspergillus subgen. Aspergillus</taxon>
    </lineage>
</organism>
<dbReference type="GeneID" id="63693833"/>
<feature type="transmembrane region" description="Helical" evidence="2">
    <location>
        <begin position="153"/>
        <end position="177"/>
    </location>
</feature>
<evidence type="ECO:0000256" key="2">
    <source>
        <dbReference type="SAM" id="Phobius"/>
    </source>
</evidence>
<dbReference type="AlphaFoldDB" id="A0A017SMV0"/>
<dbReference type="HOGENOM" id="CLU_645539_0_0_1"/>
<protein>
    <submittedName>
        <fullName evidence="3">Uncharacterized protein</fullName>
    </submittedName>
</protein>
<keyword evidence="2" id="KW-0812">Transmembrane</keyword>
<feature type="transmembrane region" description="Helical" evidence="2">
    <location>
        <begin position="6"/>
        <end position="27"/>
    </location>
</feature>
<dbReference type="RefSeq" id="XP_040641799.1">
    <property type="nucleotide sequence ID" value="XM_040778709.1"/>
</dbReference>
<sequence length="425" mass="48105">MNTFGLTMFSILIAIFGYFQCIPLTGINRLQDCLRKEYALGHFGMMVDRFSPVAYDNDSFASSEIQSDAPSAVVLLTSSKLEPVGYAVDTVMANFSASVDDKIGYTTDIVSLGADQNESYSGFFHDTYCPYLIAICSRYAGFPSQIWPVIKSFFGLAVPLGPLVILVGSLTVAFTYWRKLRTAGAEVMRLTSKVQSRRASLQRKIDLAASVVDQTLDEIARHIPAEQERIHQYLASFRPDDVINQEINAFREKLEFFIQSEFDKQIHLVRDYLEELEQVRQTLPGPVEIRAQCEKFQETFEQAKEVHSNLKDALKHIDELLRSKQTPSLSQVDDEFHAVRSISSNEGTGPRNVNERIRGNTDTRSRSLSRWVMASGRHEMTPEEFNKALEIRRERVNMRCANRVKTDSVSSNGQSCTAMTDRCSR</sequence>
<proteinExistence type="predicted"/>
<dbReference type="OrthoDB" id="4496974at2759"/>
<feature type="compositionally biased region" description="Basic and acidic residues" evidence="1">
    <location>
        <begin position="353"/>
        <end position="365"/>
    </location>
</feature>